<dbReference type="Proteomes" id="UP000286806">
    <property type="component" value="Unassembled WGS sequence"/>
</dbReference>
<dbReference type="EMBL" id="BGOW01000050">
    <property type="protein sequence ID" value="GCB02327.1"/>
    <property type="molecule type" value="Genomic_DNA"/>
</dbReference>
<gene>
    <name evidence="2" type="ORF">SFMTTN_3444</name>
</gene>
<comment type="caution">
    <text evidence="2">The sequence shown here is derived from an EMBL/GenBank/DDBJ whole genome shotgun (WGS) entry which is preliminary data.</text>
</comment>
<reference evidence="2 3" key="1">
    <citation type="journal article" date="2019" name="Front. Microbiol.">
        <title>Genomes of Neutrophilic Sulfur-Oxidizing Chemolithoautotrophs Representing 9 Proteobacterial Species From 8 Genera.</title>
        <authorList>
            <person name="Watanabe T."/>
            <person name="Kojima H."/>
            <person name="Umezawa K."/>
            <person name="Hori C."/>
            <person name="Takasuka T.E."/>
            <person name="Kato Y."/>
            <person name="Fukui M."/>
        </authorList>
    </citation>
    <scope>NUCLEOTIDE SEQUENCE [LARGE SCALE GENOMIC DNA]</scope>
    <source>
        <strain evidence="2 3">TTN</strain>
    </source>
</reference>
<keyword evidence="3" id="KW-1185">Reference proteome</keyword>
<feature type="transmembrane region" description="Helical" evidence="1">
    <location>
        <begin position="50"/>
        <end position="67"/>
    </location>
</feature>
<sequence>MIQQHDRFAPRVLHWVENFRLGIFLLGTLVAGFQELRIMVDADTATLTDLLQLLLCLEIVTMLGLYYKQGQLPVRFQSISLSSRWRVVSFSA</sequence>
<evidence type="ECO:0000313" key="2">
    <source>
        <dbReference type="EMBL" id="GCB02327.1"/>
    </source>
</evidence>
<proteinExistence type="predicted"/>
<accession>A0A401K099</accession>
<dbReference type="AlphaFoldDB" id="A0A401K099"/>
<evidence type="ECO:0000313" key="3">
    <source>
        <dbReference type="Proteomes" id="UP000286806"/>
    </source>
</evidence>
<keyword evidence="1" id="KW-0472">Membrane</keyword>
<protein>
    <submittedName>
        <fullName evidence="2">Uncharacterized protein</fullName>
    </submittedName>
</protein>
<keyword evidence="1" id="KW-0812">Transmembrane</keyword>
<name>A0A401K099_9PROT</name>
<keyword evidence="1" id="KW-1133">Transmembrane helix</keyword>
<organism evidence="2 3">
    <name type="scientific">Sulfuriferula multivorans</name>
    <dbReference type="NCBI Taxonomy" id="1559896"/>
    <lineage>
        <taxon>Bacteria</taxon>
        <taxon>Pseudomonadati</taxon>
        <taxon>Pseudomonadota</taxon>
        <taxon>Betaproteobacteria</taxon>
        <taxon>Nitrosomonadales</taxon>
        <taxon>Sulfuricellaceae</taxon>
        <taxon>Sulfuriferula</taxon>
    </lineage>
</organism>
<dbReference type="RefSeq" id="WP_223247911.1">
    <property type="nucleotide sequence ID" value="NZ_BGOW01000050.1"/>
</dbReference>
<evidence type="ECO:0000256" key="1">
    <source>
        <dbReference type="SAM" id="Phobius"/>
    </source>
</evidence>
<feature type="transmembrane region" description="Helical" evidence="1">
    <location>
        <begin position="21"/>
        <end position="38"/>
    </location>
</feature>